<comment type="subcellular location">
    <subcellularLocation>
        <location evidence="3">Chromosome</location>
    </subcellularLocation>
    <subcellularLocation>
        <location evidence="2 14">Nucleus</location>
    </subcellularLocation>
</comment>
<evidence type="ECO:0000256" key="7">
    <source>
        <dbReference type="ARBA" id="ARBA00022499"/>
    </source>
</evidence>
<feature type="domain" description="Histone H2A C-terminal" evidence="16">
    <location>
        <begin position="100"/>
        <end position="117"/>
    </location>
</feature>
<dbReference type="InterPro" id="IPR032454">
    <property type="entry name" value="Histone_H2A_C"/>
</dbReference>
<dbReference type="PRINTS" id="PR00620">
    <property type="entry name" value="HISTONEH2A"/>
</dbReference>
<keyword evidence="9" id="KW-0832">Ubl conjugation</keyword>
<comment type="function">
    <text evidence="1">Core component of nucleosome. Nucleosomes wrap and compact DNA into chromatin, limiting DNA accessibility to the cellular machineries which require DNA as a template. Histones thereby play a central role in transcription regulation, DNA repair, DNA replication and chromosomal stability. DNA accessibility is regulated via a complex set of post-translational modifications of histones, also called histone code, and nucleosome remodeling.</text>
</comment>
<name>A0A9L0JWU1_EQUAS</name>
<evidence type="ECO:0000256" key="2">
    <source>
        <dbReference type="ARBA" id="ARBA00004123"/>
    </source>
</evidence>
<organism evidence="17 18">
    <name type="scientific">Equus asinus</name>
    <name type="common">Donkey</name>
    <name type="synonym">Equus africanus asinus</name>
    <dbReference type="NCBI Taxonomy" id="9793"/>
    <lineage>
        <taxon>Eukaryota</taxon>
        <taxon>Metazoa</taxon>
        <taxon>Chordata</taxon>
        <taxon>Craniata</taxon>
        <taxon>Vertebrata</taxon>
        <taxon>Euteleostomi</taxon>
        <taxon>Mammalia</taxon>
        <taxon>Eutheria</taxon>
        <taxon>Laurasiatheria</taxon>
        <taxon>Perissodactyla</taxon>
        <taxon>Equidae</taxon>
        <taxon>Equus</taxon>
    </lineage>
</organism>
<dbReference type="GO" id="GO:0003677">
    <property type="term" value="F:DNA binding"/>
    <property type="evidence" value="ECO:0007669"/>
    <property type="project" value="UniProtKB-KW"/>
</dbReference>
<dbReference type="GO" id="GO:0000786">
    <property type="term" value="C:nucleosome"/>
    <property type="evidence" value="ECO:0007669"/>
    <property type="project" value="UniProtKB-KW"/>
</dbReference>
<evidence type="ECO:0000256" key="3">
    <source>
        <dbReference type="ARBA" id="ARBA00004286"/>
    </source>
</evidence>
<keyword evidence="5 14" id="KW-0158">Chromosome</keyword>
<dbReference type="Pfam" id="PF16211">
    <property type="entry name" value="Histone_H2A_C"/>
    <property type="match status" value="1"/>
</dbReference>
<dbReference type="GO" id="GO:0030527">
    <property type="term" value="F:structural constituent of chromatin"/>
    <property type="evidence" value="ECO:0007669"/>
    <property type="project" value="InterPro"/>
</dbReference>
<evidence type="ECO:0000256" key="8">
    <source>
        <dbReference type="ARBA" id="ARBA00022553"/>
    </source>
</evidence>
<dbReference type="InterPro" id="IPR002119">
    <property type="entry name" value="Histone_H2A"/>
</dbReference>
<evidence type="ECO:0000256" key="6">
    <source>
        <dbReference type="ARBA" id="ARBA00022481"/>
    </source>
</evidence>
<dbReference type="Gene3D" id="1.10.20.10">
    <property type="entry name" value="Histone, subunit A"/>
    <property type="match status" value="1"/>
</dbReference>
<dbReference type="PANTHER" id="PTHR23430">
    <property type="entry name" value="HISTONE H2A"/>
    <property type="match status" value="1"/>
</dbReference>
<evidence type="ECO:0000256" key="11">
    <source>
        <dbReference type="ARBA" id="ARBA00023125"/>
    </source>
</evidence>
<keyword evidence="6" id="KW-0488">Methylation</keyword>
<evidence type="ECO:0000256" key="4">
    <source>
        <dbReference type="ARBA" id="ARBA00010691"/>
    </source>
</evidence>
<dbReference type="GO" id="GO:0046982">
    <property type="term" value="F:protein heterodimerization activity"/>
    <property type="evidence" value="ECO:0007669"/>
    <property type="project" value="InterPro"/>
</dbReference>
<evidence type="ECO:0000259" key="15">
    <source>
        <dbReference type="Pfam" id="PF00125"/>
    </source>
</evidence>
<keyword evidence="11 14" id="KW-0238">DNA-binding</keyword>
<keyword evidence="12 14" id="KW-0539">Nucleus</keyword>
<reference evidence="17" key="3">
    <citation type="submission" date="2025-09" db="UniProtKB">
        <authorList>
            <consortium name="Ensembl"/>
        </authorList>
    </citation>
    <scope>IDENTIFICATION</scope>
</reference>
<evidence type="ECO:0000256" key="5">
    <source>
        <dbReference type="ARBA" id="ARBA00022454"/>
    </source>
</evidence>
<evidence type="ECO:0000256" key="1">
    <source>
        <dbReference type="ARBA" id="ARBA00002001"/>
    </source>
</evidence>
<dbReference type="Pfam" id="PF00125">
    <property type="entry name" value="Histone"/>
    <property type="match status" value="1"/>
</dbReference>
<keyword evidence="8" id="KW-0597">Phosphoprotein</keyword>
<sequence>VGVYRLSVERCLGVGSRGGKLRSRSSRAGLQFPVGQVHRLLRKSHYAECVGAGAPICSVAVLDYLTAEVLELAINASHNKKNVRIIPRHLQLAIRNYEKLSKLLGSVILAQGGVLPKKTESQHQKVQSK</sequence>
<dbReference type="FunFam" id="1.10.20.10:FF:000103">
    <property type="entry name" value="Histone H2A type 1"/>
    <property type="match status" value="1"/>
</dbReference>
<dbReference type="PROSITE" id="PS00046">
    <property type="entry name" value="HISTONE_H2A"/>
    <property type="match status" value="1"/>
</dbReference>
<comment type="subunit">
    <text evidence="14">The nucleosome is a histone octamer containing two molecules each of H2A, H2B, H3 and H4 assembled in one H3-H4 heterotetramer and two H2A-H2B heterodimers. The octamer wraps approximately 147 bp of DNA.</text>
</comment>
<keyword evidence="7" id="KW-1017">Isopeptide bond</keyword>
<dbReference type="SUPFAM" id="SSF47113">
    <property type="entry name" value="Histone-fold"/>
    <property type="match status" value="1"/>
</dbReference>
<evidence type="ECO:0000256" key="14">
    <source>
        <dbReference type="RuleBase" id="RU003767"/>
    </source>
</evidence>
<keyword evidence="10" id="KW-0007">Acetylation</keyword>
<keyword evidence="13 14" id="KW-0544">Nucleosome core</keyword>
<dbReference type="AlphaFoldDB" id="A0A9L0JWU1"/>
<reference evidence="17" key="2">
    <citation type="submission" date="2025-08" db="UniProtKB">
        <authorList>
            <consortium name="Ensembl"/>
        </authorList>
    </citation>
    <scope>IDENTIFICATION</scope>
</reference>
<evidence type="ECO:0000256" key="12">
    <source>
        <dbReference type="ARBA" id="ARBA00023242"/>
    </source>
</evidence>
<dbReference type="SMART" id="SM00414">
    <property type="entry name" value="H2A"/>
    <property type="match status" value="1"/>
</dbReference>
<dbReference type="InterPro" id="IPR007125">
    <property type="entry name" value="H2A/H2B/H3"/>
</dbReference>
<dbReference type="InterPro" id="IPR032458">
    <property type="entry name" value="Histone_H2A_CS"/>
</dbReference>
<evidence type="ECO:0000256" key="9">
    <source>
        <dbReference type="ARBA" id="ARBA00022843"/>
    </source>
</evidence>
<accession>A0A9L0JWU1</accession>
<comment type="similarity">
    <text evidence="4 14">Belongs to the histone H2A family.</text>
</comment>
<evidence type="ECO:0000256" key="10">
    <source>
        <dbReference type="ARBA" id="ARBA00022990"/>
    </source>
</evidence>
<evidence type="ECO:0000259" key="16">
    <source>
        <dbReference type="Pfam" id="PF16211"/>
    </source>
</evidence>
<keyword evidence="18" id="KW-1185">Reference proteome</keyword>
<dbReference type="CDD" id="cd00074">
    <property type="entry name" value="HFD_H2A"/>
    <property type="match status" value="1"/>
</dbReference>
<dbReference type="Proteomes" id="UP000694387">
    <property type="component" value="Chromosome 8"/>
</dbReference>
<proteinExistence type="inferred from homology"/>
<evidence type="ECO:0000256" key="13">
    <source>
        <dbReference type="ARBA" id="ARBA00023269"/>
    </source>
</evidence>
<reference evidence="17 18" key="1">
    <citation type="journal article" date="2020" name="Nat. Commun.">
        <title>Donkey genomes provide new insights into domestication and selection for coat color.</title>
        <authorList>
            <person name="Wang"/>
            <person name="C."/>
            <person name="Li"/>
            <person name="H."/>
            <person name="Guo"/>
            <person name="Y."/>
            <person name="Huang"/>
            <person name="J."/>
            <person name="Sun"/>
            <person name="Y."/>
            <person name="Min"/>
            <person name="J."/>
            <person name="Wang"/>
            <person name="J."/>
            <person name="Fang"/>
            <person name="X."/>
            <person name="Zhao"/>
            <person name="Z."/>
            <person name="Wang"/>
            <person name="S."/>
            <person name="Zhang"/>
            <person name="Y."/>
            <person name="Liu"/>
            <person name="Q."/>
            <person name="Jiang"/>
            <person name="Q."/>
            <person name="Wang"/>
            <person name="X."/>
            <person name="Guo"/>
            <person name="Y."/>
            <person name="Yang"/>
            <person name="C."/>
            <person name="Wang"/>
            <person name="Y."/>
            <person name="Tian"/>
            <person name="F."/>
            <person name="Zhuang"/>
            <person name="G."/>
            <person name="Fan"/>
            <person name="Y."/>
            <person name="Gao"/>
            <person name="Q."/>
            <person name="Li"/>
            <person name="Y."/>
            <person name="Ju"/>
            <person name="Z."/>
            <person name="Li"/>
            <person name="J."/>
            <person name="Li"/>
            <person name="R."/>
            <person name="Hou"/>
            <person name="M."/>
            <person name="Yang"/>
            <person name="G."/>
            <person name="Liu"/>
            <person name="G."/>
            <person name="Liu"/>
            <person name="W."/>
            <person name="Guo"/>
            <person name="J."/>
            <person name="Pan"/>
            <person name="S."/>
            <person name="Fan"/>
            <person name="G."/>
            <person name="Zhang"/>
            <person name="W."/>
            <person name="Zhang"/>
            <person name="R."/>
            <person name="Yu"/>
            <person name="J."/>
            <person name="Zhang"/>
            <person name="X."/>
            <person name="Yin"/>
            <person name="Q."/>
            <person name="Ji"/>
            <person name="C."/>
            <person name="Jin"/>
            <person name="Y."/>
            <person name="Yue"/>
            <person name="G."/>
            <person name="Liu"/>
            <person name="M."/>
            <person name="Xu"/>
            <person name="J."/>
            <person name="Liu"/>
            <person name="S."/>
            <person name="Jordana"/>
            <person name="J."/>
            <person name="Noce"/>
            <person name="A."/>
            <person name="Amills"/>
            <person name="M."/>
            <person name="Wu"/>
            <person name="D.D."/>
            <person name="Li"/>
            <person name="S."/>
            <person name="Zhou"/>
            <person name="X. and Zhong"/>
            <person name="J."/>
        </authorList>
    </citation>
    <scope>NUCLEOTIDE SEQUENCE [LARGE SCALE GENOMIC DNA]</scope>
</reference>
<dbReference type="GeneTree" id="ENSGT01020000230360"/>
<dbReference type="GO" id="GO:0005634">
    <property type="term" value="C:nucleus"/>
    <property type="evidence" value="ECO:0007669"/>
    <property type="project" value="UniProtKB-SubCell"/>
</dbReference>
<protein>
    <recommendedName>
        <fullName evidence="14">Histone H2A</fullName>
    </recommendedName>
</protein>
<dbReference type="Ensembl" id="ENSEAST00005065175.1">
    <property type="protein sequence ID" value="ENSEASP00005057614.1"/>
    <property type="gene ID" value="ENSEASG00005025630.1"/>
</dbReference>
<feature type="domain" description="Core Histone H2A/H2B/H3" evidence="15">
    <location>
        <begin position="21"/>
        <end position="95"/>
    </location>
</feature>
<dbReference type="InterPro" id="IPR009072">
    <property type="entry name" value="Histone-fold"/>
</dbReference>
<evidence type="ECO:0000313" key="17">
    <source>
        <dbReference type="Ensembl" id="ENSEASP00005057614.1"/>
    </source>
</evidence>
<evidence type="ECO:0000313" key="18">
    <source>
        <dbReference type="Proteomes" id="UP000694387"/>
    </source>
</evidence>